<evidence type="ECO:0000313" key="10">
    <source>
        <dbReference type="EMBL" id="KAA8493061.1"/>
    </source>
</evidence>
<evidence type="ECO:0000256" key="1">
    <source>
        <dbReference type="ARBA" id="ARBA00022723"/>
    </source>
</evidence>
<evidence type="ECO:0000256" key="4">
    <source>
        <dbReference type="ARBA" id="ARBA00022884"/>
    </source>
</evidence>
<feature type="domain" description="C3H1-type" evidence="9">
    <location>
        <begin position="161"/>
        <end position="188"/>
    </location>
</feature>
<dbReference type="GO" id="GO:0017070">
    <property type="term" value="F:U6 snRNA binding"/>
    <property type="evidence" value="ECO:0007669"/>
    <property type="project" value="TreeGrafter"/>
</dbReference>
<dbReference type="Gene3D" id="4.10.1000.10">
    <property type="entry name" value="Zinc finger, CCCH-type"/>
    <property type="match status" value="1"/>
</dbReference>
<feature type="domain" description="RRM" evidence="8">
    <location>
        <begin position="240"/>
        <end position="316"/>
    </location>
</feature>
<dbReference type="OrthoDB" id="10259600at2759"/>
<dbReference type="PROSITE" id="PS50103">
    <property type="entry name" value="ZF_C3H1"/>
    <property type="match status" value="1"/>
</dbReference>
<dbReference type="InterPro" id="IPR035979">
    <property type="entry name" value="RBD_domain_sf"/>
</dbReference>
<dbReference type="GO" id="GO:0071006">
    <property type="term" value="C:U2-type catalytic step 1 spliceosome"/>
    <property type="evidence" value="ECO:0007669"/>
    <property type="project" value="TreeGrafter"/>
</dbReference>
<gene>
    <name evidence="10" type="ORF">FVE85_9333</name>
</gene>
<dbReference type="Pfam" id="PF21369">
    <property type="entry name" value="STL11_N"/>
    <property type="match status" value="1"/>
</dbReference>
<feature type="region of interest" description="Disordered" evidence="7">
    <location>
        <begin position="313"/>
        <end position="362"/>
    </location>
</feature>
<accession>A0A5J4YNF8</accession>
<sequence length="362" mass="39767">MQEAPTPASTPSFPLLCETCLGPNRCVRMTRDERGRACKVCERPFLEFRWKPDGANTRHKKTEICSTCARAKNVCQTCMFDLNFGLPVAVRDQLFGLGGAPDAPLAGGSTIPQSQKMLEYAAMKNEEAVLDGSVAKLYDSQASNAPILAHQLARRDPKYDRNRAHVCSFFVKGECKRGIYCPYRHDMPASDKSSLSDQKFKNRYYGVDDPLAANILSRAAEKRNDASQVTIPSCDDNTVRSLYVGGIPSTCTAGELVNTFKAFGADSEGVRLVSERGFAFVDFQTHDQASAALHALHNRLELGAERKRVSLNWAKSRAAGAKRGRPTDSEARGARERDPKRPTTVPLPSESPTQLGSLPRKP</sequence>
<dbReference type="AlphaFoldDB" id="A0A5J4YNF8"/>
<protein>
    <submittedName>
        <fullName evidence="10">Pre-mRNA-splicing factor RBM22</fullName>
    </submittedName>
</protein>
<dbReference type="InterPro" id="IPR000571">
    <property type="entry name" value="Znf_CCCH"/>
</dbReference>
<evidence type="ECO:0000256" key="7">
    <source>
        <dbReference type="SAM" id="MobiDB-lite"/>
    </source>
</evidence>
<keyword evidence="3 6" id="KW-0862">Zinc</keyword>
<dbReference type="InterPro" id="IPR000504">
    <property type="entry name" value="RRM_dom"/>
</dbReference>
<evidence type="ECO:0000259" key="9">
    <source>
        <dbReference type="PROSITE" id="PS50103"/>
    </source>
</evidence>
<dbReference type="EMBL" id="VRMN01000008">
    <property type="protein sequence ID" value="KAA8493061.1"/>
    <property type="molecule type" value="Genomic_DNA"/>
</dbReference>
<dbReference type="SMART" id="SM00360">
    <property type="entry name" value="RRM"/>
    <property type="match status" value="1"/>
</dbReference>
<keyword evidence="2 6" id="KW-0863">Zinc-finger</keyword>
<keyword evidence="1 6" id="KW-0479">Metal-binding</keyword>
<evidence type="ECO:0000313" key="11">
    <source>
        <dbReference type="Proteomes" id="UP000324585"/>
    </source>
</evidence>
<keyword evidence="4 5" id="KW-0694">RNA-binding</keyword>
<dbReference type="Proteomes" id="UP000324585">
    <property type="component" value="Unassembled WGS sequence"/>
</dbReference>
<dbReference type="InterPro" id="IPR039171">
    <property type="entry name" value="Cwc2/Slt11"/>
</dbReference>
<evidence type="ECO:0000256" key="5">
    <source>
        <dbReference type="PROSITE-ProRule" id="PRU00176"/>
    </source>
</evidence>
<dbReference type="InterPro" id="IPR036855">
    <property type="entry name" value="Znf_CCCH_sf"/>
</dbReference>
<dbReference type="GO" id="GO:0008270">
    <property type="term" value="F:zinc ion binding"/>
    <property type="evidence" value="ECO:0007669"/>
    <property type="project" value="UniProtKB-KW"/>
</dbReference>
<dbReference type="InterPro" id="IPR048995">
    <property type="entry name" value="STL11/RBM22-like_N"/>
</dbReference>
<dbReference type="PANTHER" id="PTHR14089:SF6">
    <property type="entry name" value="PRE-MRNA-SPLICING FACTOR RBM22"/>
    <property type="match status" value="1"/>
</dbReference>
<dbReference type="PANTHER" id="PTHR14089">
    <property type="entry name" value="PRE-MRNA-SPLICING FACTOR RBM22"/>
    <property type="match status" value="1"/>
</dbReference>
<name>A0A5J4YNF8_PORPP</name>
<reference evidence="11" key="1">
    <citation type="journal article" date="2019" name="Nat. Commun.">
        <title>Expansion of phycobilisome linker gene families in mesophilic red algae.</title>
        <authorList>
            <person name="Lee J."/>
            <person name="Kim D."/>
            <person name="Bhattacharya D."/>
            <person name="Yoon H.S."/>
        </authorList>
    </citation>
    <scope>NUCLEOTIDE SEQUENCE [LARGE SCALE GENOMIC DNA]</scope>
    <source>
        <strain evidence="11">CCMP 1328</strain>
    </source>
</reference>
<evidence type="ECO:0000259" key="8">
    <source>
        <dbReference type="PROSITE" id="PS50102"/>
    </source>
</evidence>
<proteinExistence type="predicted"/>
<feature type="compositionally biased region" description="Basic and acidic residues" evidence="7">
    <location>
        <begin position="325"/>
        <end position="341"/>
    </location>
</feature>
<dbReference type="PROSITE" id="PS50102">
    <property type="entry name" value="RRM"/>
    <property type="match status" value="1"/>
</dbReference>
<dbReference type="SUPFAM" id="SSF90229">
    <property type="entry name" value="CCCH zinc finger"/>
    <property type="match status" value="1"/>
</dbReference>
<keyword evidence="11" id="KW-1185">Reference proteome</keyword>
<dbReference type="OMA" id="CPLRVQW"/>
<dbReference type="Pfam" id="PF00076">
    <property type="entry name" value="RRM_1"/>
    <property type="match status" value="1"/>
</dbReference>
<evidence type="ECO:0000256" key="6">
    <source>
        <dbReference type="PROSITE-ProRule" id="PRU00723"/>
    </source>
</evidence>
<dbReference type="InterPro" id="IPR012677">
    <property type="entry name" value="Nucleotide-bd_a/b_plait_sf"/>
</dbReference>
<dbReference type="Gene3D" id="3.30.70.330">
    <property type="match status" value="1"/>
</dbReference>
<comment type="caution">
    <text evidence="10">The sequence shown here is derived from an EMBL/GenBank/DDBJ whole genome shotgun (WGS) entry which is preliminary data.</text>
</comment>
<organism evidence="10 11">
    <name type="scientific">Porphyridium purpureum</name>
    <name type="common">Red alga</name>
    <name type="synonym">Porphyridium cruentum</name>
    <dbReference type="NCBI Taxonomy" id="35688"/>
    <lineage>
        <taxon>Eukaryota</taxon>
        <taxon>Rhodophyta</taxon>
        <taxon>Bangiophyceae</taxon>
        <taxon>Porphyridiales</taxon>
        <taxon>Porphyridiaceae</taxon>
        <taxon>Porphyridium</taxon>
    </lineage>
</organism>
<feature type="zinc finger region" description="C3H1-type" evidence="6">
    <location>
        <begin position="161"/>
        <end position="188"/>
    </location>
</feature>
<dbReference type="SMART" id="SM00356">
    <property type="entry name" value="ZnF_C3H1"/>
    <property type="match status" value="1"/>
</dbReference>
<evidence type="ECO:0000256" key="2">
    <source>
        <dbReference type="ARBA" id="ARBA00022771"/>
    </source>
</evidence>
<dbReference type="GO" id="GO:0071007">
    <property type="term" value="C:U2-type catalytic step 2 spliceosome"/>
    <property type="evidence" value="ECO:0007669"/>
    <property type="project" value="TreeGrafter"/>
</dbReference>
<evidence type="ECO:0000256" key="3">
    <source>
        <dbReference type="ARBA" id="ARBA00022833"/>
    </source>
</evidence>
<dbReference type="GO" id="GO:0036002">
    <property type="term" value="F:pre-mRNA binding"/>
    <property type="evidence" value="ECO:0007669"/>
    <property type="project" value="TreeGrafter"/>
</dbReference>
<dbReference type="GO" id="GO:0000974">
    <property type="term" value="C:Prp19 complex"/>
    <property type="evidence" value="ECO:0007669"/>
    <property type="project" value="TreeGrafter"/>
</dbReference>
<dbReference type="SUPFAM" id="SSF54928">
    <property type="entry name" value="RNA-binding domain, RBD"/>
    <property type="match status" value="1"/>
</dbReference>